<proteinExistence type="predicted"/>
<dbReference type="InterPro" id="IPR010982">
    <property type="entry name" value="Lambda_DNA-bd_dom_sf"/>
</dbReference>
<dbReference type="SMART" id="SM00530">
    <property type="entry name" value="HTH_XRE"/>
    <property type="match status" value="1"/>
</dbReference>
<dbReference type="InterPro" id="IPR001387">
    <property type="entry name" value="Cro/C1-type_HTH"/>
</dbReference>
<dbReference type="EMBL" id="QHHU01000085">
    <property type="protein sequence ID" value="RSM36468.1"/>
    <property type="molecule type" value="Genomic_DNA"/>
</dbReference>
<dbReference type="Gene3D" id="3.30.450.180">
    <property type="match status" value="1"/>
</dbReference>
<evidence type="ECO:0000259" key="1">
    <source>
        <dbReference type="SMART" id="SM00530"/>
    </source>
</evidence>
<sequence length="280" mass="30638">MDRAALGDFLRRRREALTPADLGLPPGTRRRTPELRREEVAMLTAMSANYYERLEQARGPQPSVSVLGALARTLRLTSDETGYLYTLAGHAPPPRPPAPHSATDPSLLTALGSLGPTTIGLITDDLGAVLAQNALSAEVYAPFAGRTGIDRNIIWRWFADRAWRDSIARPEEQEQTSRAYVADLRLAVGLRAGDHDSVRFVRRLRAGSASFTELWERHQAGLLKPGPKLVLHPRAKLELSCAVLPGRAQGQRLVLFRADPGSPADRILATLHPTKSPSVE</sequence>
<gene>
    <name evidence="2" type="ORF">DMA12_40305</name>
</gene>
<comment type="caution">
    <text evidence="2">The sequence shown here is derived from an EMBL/GenBank/DDBJ whole genome shotgun (WGS) entry which is preliminary data.</text>
</comment>
<dbReference type="AlphaFoldDB" id="A0A428W075"/>
<dbReference type="GO" id="GO:0003677">
    <property type="term" value="F:DNA binding"/>
    <property type="evidence" value="ECO:0007669"/>
    <property type="project" value="InterPro"/>
</dbReference>
<keyword evidence="3" id="KW-1185">Reference proteome</keyword>
<dbReference type="InterPro" id="IPR041413">
    <property type="entry name" value="MLTR_LBD"/>
</dbReference>
<dbReference type="PANTHER" id="PTHR35010">
    <property type="entry name" value="BLL4672 PROTEIN-RELATED"/>
    <property type="match status" value="1"/>
</dbReference>
<dbReference type="Pfam" id="PF17765">
    <property type="entry name" value="MLTR_LBD"/>
    <property type="match status" value="1"/>
</dbReference>
<dbReference type="PANTHER" id="PTHR35010:SF2">
    <property type="entry name" value="BLL4672 PROTEIN"/>
    <property type="match status" value="1"/>
</dbReference>
<dbReference type="Pfam" id="PF13560">
    <property type="entry name" value="HTH_31"/>
    <property type="match status" value="1"/>
</dbReference>
<organism evidence="2 3">
    <name type="scientific">Amycolatopsis balhimycina DSM 5908</name>
    <dbReference type="NCBI Taxonomy" id="1081091"/>
    <lineage>
        <taxon>Bacteria</taxon>
        <taxon>Bacillati</taxon>
        <taxon>Actinomycetota</taxon>
        <taxon>Actinomycetes</taxon>
        <taxon>Pseudonocardiales</taxon>
        <taxon>Pseudonocardiaceae</taxon>
        <taxon>Amycolatopsis</taxon>
    </lineage>
</organism>
<feature type="domain" description="HTH cro/C1-type" evidence="1">
    <location>
        <begin position="9"/>
        <end position="81"/>
    </location>
</feature>
<protein>
    <submittedName>
        <fullName evidence="2">XRE family transcriptional regulator</fullName>
    </submittedName>
</protein>
<evidence type="ECO:0000313" key="2">
    <source>
        <dbReference type="EMBL" id="RSM36468.1"/>
    </source>
</evidence>
<name>A0A428W075_AMYBA</name>
<dbReference type="Gene3D" id="1.10.260.40">
    <property type="entry name" value="lambda repressor-like DNA-binding domains"/>
    <property type="match status" value="1"/>
</dbReference>
<dbReference type="Proteomes" id="UP000286716">
    <property type="component" value="Unassembled WGS sequence"/>
</dbReference>
<reference evidence="2 3" key="1">
    <citation type="submission" date="2018-05" db="EMBL/GenBank/DDBJ databases">
        <title>Evolution of GPA BGCs.</title>
        <authorList>
            <person name="Waglechner N."/>
            <person name="Wright G.D."/>
        </authorList>
    </citation>
    <scope>NUCLEOTIDE SEQUENCE [LARGE SCALE GENOMIC DNA]</scope>
    <source>
        <strain evidence="2 3">DSM 5908</strain>
    </source>
</reference>
<accession>A0A428W075</accession>
<evidence type="ECO:0000313" key="3">
    <source>
        <dbReference type="Proteomes" id="UP000286716"/>
    </source>
</evidence>